<gene>
    <name evidence="3" type="ORF">JANAI62_04010</name>
</gene>
<dbReference type="Gene3D" id="1.10.150.130">
    <property type="match status" value="1"/>
</dbReference>
<dbReference type="Gene3D" id="1.10.443.10">
    <property type="entry name" value="Intergrase catalytic core"/>
    <property type="match status" value="1"/>
</dbReference>
<evidence type="ECO:0000256" key="1">
    <source>
        <dbReference type="ARBA" id="ARBA00023125"/>
    </source>
</evidence>
<dbReference type="InterPro" id="IPR013762">
    <property type="entry name" value="Integrase-like_cat_sf"/>
</dbReference>
<dbReference type="SUPFAM" id="SSF56349">
    <property type="entry name" value="DNA breaking-rejoining enzymes"/>
    <property type="match status" value="1"/>
</dbReference>
<accession>A0ABQ4NH67</accession>
<dbReference type="Proteomes" id="UP000786693">
    <property type="component" value="Unassembled WGS sequence"/>
</dbReference>
<dbReference type="InterPro" id="IPR011010">
    <property type="entry name" value="DNA_brk_join_enz"/>
</dbReference>
<protein>
    <recommendedName>
        <fullName evidence="5">Integrase</fullName>
    </recommendedName>
</protein>
<dbReference type="InterPro" id="IPR010998">
    <property type="entry name" value="Integrase_recombinase_N"/>
</dbReference>
<evidence type="ECO:0008006" key="5">
    <source>
        <dbReference type="Google" id="ProtNLM"/>
    </source>
</evidence>
<organism evidence="3 4">
    <name type="scientific">Jannaschia pagri</name>
    <dbReference type="NCBI Taxonomy" id="2829797"/>
    <lineage>
        <taxon>Bacteria</taxon>
        <taxon>Pseudomonadati</taxon>
        <taxon>Pseudomonadota</taxon>
        <taxon>Alphaproteobacteria</taxon>
        <taxon>Rhodobacterales</taxon>
        <taxon>Roseobacteraceae</taxon>
        <taxon>Jannaschia</taxon>
    </lineage>
</organism>
<reference evidence="3 4" key="1">
    <citation type="submission" date="2021-05" db="EMBL/GenBank/DDBJ databases">
        <title>Bacteria Genome sequencing.</title>
        <authorList>
            <person name="Takabe Y."/>
            <person name="Nakajima Y."/>
            <person name="Suzuki S."/>
            <person name="Shiozaki T."/>
        </authorList>
    </citation>
    <scope>NUCLEOTIDE SEQUENCE [LARGE SCALE GENOMIC DNA]</scope>
    <source>
        <strain evidence="3 4">AI_62</strain>
    </source>
</reference>
<sequence>MTTSRPDQRLYDGSDPLYCPWTTKSGSYAYWVCRPWAQHFPGPKRVKLEGPTPEDRAAMARKLTRDVYQWSQNGTGLAPHTWSWLIYRYENDDVSPIQDVKANTRAGYVEAFAKIGRVIGDRPIGFLTYAEAKKMIRAMQANGRSDSYISRLFRHLRILVGYAVLLEAPGASKVRTMLGELKVKQPRPRSSVATAEQVAQIVEAADAKGLAAYATGLLIQWESALRGVDVFGHWLEAPGVGGIRRGKRLWQDGLTWSMVSDDCRSFAKVPSKTLNSLPEEMIFRLSDTTAQRLETLATRSKVGPVIVSERLGTPYTRDSRAAIWRALRADRGISDDVKMMDTRAGALTEAADAGASLVQLRDAAQHTTTDTTQRYLRSRNDNIHNVHELRRGGL</sequence>
<name>A0ABQ4NH67_9RHOB</name>
<evidence type="ECO:0000313" key="4">
    <source>
        <dbReference type="Proteomes" id="UP000786693"/>
    </source>
</evidence>
<dbReference type="RefSeq" id="WP_220747290.1">
    <property type="nucleotide sequence ID" value="NZ_BPFH01000001.1"/>
</dbReference>
<evidence type="ECO:0000256" key="2">
    <source>
        <dbReference type="ARBA" id="ARBA00023172"/>
    </source>
</evidence>
<dbReference type="EMBL" id="BPFH01000001">
    <property type="protein sequence ID" value="GIT93778.1"/>
    <property type="molecule type" value="Genomic_DNA"/>
</dbReference>
<comment type="caution">
    <text evidence="3">The sequence shown here is derived from an EMBL/GenBank/DDBJ whole genome shotgun (WGS) entry which is preliminary data.</text>
</comment>
<keyword evidence="4" id="KW-1185">Reference proteome</keyword>
<keyword evidence="2" id="KW-0233">DNA recombination</keyword>
<proteinExistence type="predicted"/>
<evidence type="ECO:0000313" key="3">
    <source>
        <dbReference type="EMBL" id="GIT93778.1"/>
    </source>
</evidence>
<keyword evidence="1" id="KW-0238">DNA-binding</keyword>